<organism evidence="5 6">
    <name type="scientific">Dovyalis caffra</name>
    <dbReference type="NCBI Taxonomy" id="77055"/>
    <lineage>
        <taxon>Eukaryota</taxon>
        <taxon>Viridiplantae</taxon>
        <taxon>Streptophyta</taxon>
        <taxon>Embryophyta</taxon>
        <taxon>Tracheophyta</taxon>
        <taxon>Spermatophyta</taxon>
        <taxon>Magnoliopsida</taxon>
        <taxon>eudicotyledons</taxon>
        <taxon>Gunneridae</taxon>
        <taxon>Pentapetalae</taxon>
        <taxon>rosids</taxon>
        <taxon>fabids</taxon>
        <taxon>Malpighiales</taxon>
        <taxon>Salicaceae</taxon>
        <taxon>Flacourtieae</taxon>
        <taxon>Dovyalis</taxon>
    </lineage>
</organism>
<keyword evidence="1" id="KW-0677">Repeat</keyword>
<sequence>MCFLTGPLGRFSYANDVKVEKIVINGFSRYSFSASSTPTPQGLFVPAMEALRTITLGLHLLEGEDEFMFSCAYCRLGIMETIFRYGNHWALVQQKKIPVLNNQDKIRWFHISNTLLELLAHDQVKPKSKNKKRVVSRQWQLAQFAIHLYLPKAEAAPLQSSPLRLTKKLLPQPLSHKLASAKFLNLACKNETDSELKKWELRLSKIRKVRTDAEEKQLTNQAMKIWRNKLRDLAYDVEDVLEEFETEARYRGCRSRIGKMIPT</sequence>
<feature type="domain" description="Disease resistance N-terminal" evidence="4">
    <location>
        <begin position="190"/>
        <end position="253"/>
    </location>
</feature>
<evidence type="ECO:0000313" key="5">
    <source>
        <dbReference type="EMBL" id="CAK7330946.1"/>
    </source>
</evidence>
<dbReference type="AlphaFoldDB" id="A0AAV1RD13"/>
<comment type="caution">
    <text evidence="5">The sequence shown here is derived from an EMBL/GenBank/DDBJ whole genome shotgun (WGS) entry which is preliminary data.</text>
</comment>
<dbReference type="Gene3D" id="1.20.5.4130">
    <property type="match status" value="1"/>
</dbReference>
<name>A0AAV1RD13_9ROSI</name>
<keyword evidence="6" id="KW-1185">Reference proteome</keyword>
<dbReference type="Proteomes" id="UP001314170">
    <property type="component" value="Unassembled WGS sequence"/>
</dbReference>
<evidence type="ECO:0000313" key="6">
    <source>
        <dbReference type="Proteomes" id="UP001314170"/>
    </source>
</evidence>
<keyword evidence="3" id="KW-0611">Plant defense</keyword>
<dbReference type="GO" id="GO:0000166">
    <property type="term" value="F:nucleotide binding"/>
    <property type="evidence" value="ECO:0007669"/>
    <property type="project" value="UniProtKB-KW"/>
</dbReference>
<evidence type="ECO:0000256" key="2">
    <source>
        <dbReference type="ARBA" id="ARBA00022741"/>
    </source>
</evidence>
<evidence type="ECO:0000259" key="4">
    <source>
        <dbReference type="Pfam" id="PF18052"/>
    </source>
</evidence>
<dbReference type="Pfam" id="PF18052">
    <property type="entry name" value="Rx_N"/>
    <property type="match status" value="1"/>
</dbReference>
<dbReference type="GO" id="GO:0006952">
    <property type="term" value="P:defense response"/>
    <property type="evidence" value="ECO:0007669"/>
    <property type="project" value="UniProtKB-KW"/>
</dbReference>
<evidence type="ECO:0000256" key="1">
    <source>
        <dbReference type="ARBA" id="ARBA00022737"/>
    </source>
</evidence>
<gene>
    <name evidence="5" type="ORF">DCAF_LOCUS8220</name>
</gene>
<accession>A0AAV1RD13</accession>
<proteinExistence type="predicted"/>
<protein>
    <recommendedName>
        <fullName evidence="4">Disease resistance N-terminal domain-containing protein</fullName>
    </recommendedName>
</protein>
<evidence type="ECO:0000256" key="3">
    <source>
        <dbReference type="ARBA" id="ARBA00022821"/>
    </source>
</evidence>
<reference evidence="5 6" key="1">
    <citation type="submission" date="2024-01" db="EMBL/GenBank/DDBJ databases">
        <authorList>
            <person name="Waweru B."/>
        </authorList>
    </citation>
    <scope>NUCLEOTIDE SEQUENCE [LARGE SCALE GENOMIC DNA]</scope>
</reference>
<dbReference type="InterPro" id="IPR041118">
    <property type="entry name" value="Rx_N"/>
</dbReference>
<dbReference type="EMBL" id="CAWUPB010000913">
    <property type="protein sequence ID" value="CAK7330946.1"/>
    <property type="molecule type" value="Genomic_DNA"/>
</dbReference>
<keyword evidence="2" id="KW-0547">Nucleotide-binding</keyword>